<evidence type="ECO:0000313" key="7">
    <source>
        <dbReference type="EMBL" id="OGL70009.1"/>
    </source>
</evidence>
<dbReference type="EMBL" id="MGDX01000038">
    <property type="protein sequence ID" value="OGL70009.1"/>
    <property type="molecule type" value="Genomic_DNA"/>
</dbReference>
<keyword evidence="4 5" id="KW-0472">Membrane</keyword>
<proteinExistence type="predicted"/>
<keyword evidence="2 5" id="KW-0812">Transmembrane</keyword>
<reference evidence="7 8" key="1">
    <citation type="journal article" date="2016" name="Nat. Commun.">
        <title>Thousands of microbial genomes shed light on interconnected biogeochemical processes in an aquifer system.</title>
        <authorList>
            <person name="Anantharaman K."/>
            <person name="Brown C.T."/>
            <person name="Hug L.A."/>
            <person name="Sharon I."/>
            <person name="Castelle C.J."/>
            <person name="Probst A.J."/>
            <person name="Thomas B.C."/>
            <person name="Singh A."/>
            <person name="Wilkins M.J."/>
            <person name="Karaoz U."/>
            <person name="Brodie E.L."/>
            <person name="Williams K.H."/>
            <person name="Hubbard S.S."/>
            <person name="Banfield J.F."/>
        </authorList>
    </citation>
    <scope>NUCLEOTIDE SEQUENCE [LARGE SCALE GENOMIC DNA]</scope>
</reference>
<dbReference type="Proteomes" id="UP000177097">
    <property type="component" value="Unassembled WGS sequence"/>
</dbReference>
<evidence type="ECO:0000256" key="5">
    <source>
        <dbReference type="SAM" id="Phobius"/>
    </source>
</evidence>
<feature type="transmembrane region" description="Helical" evidence="5">
    <location>
        <begin position="141"/>
        <end position="161"/>
    </location>
</feature>
<dbReference type="PANTHER" id="PTHR37422">
    <property type="entry name" value="TEICHURONIC ACID BIOSYNTHESIS PROTEIN TUAE"/>
    <property type="match status" value="1"/>
</dbReference>
<dbReference type="InterPro" id="IPR051533">
    <property type="entry name" value="WaaL-like"/>
</dbReference>
<evidence type="ECO:0000259" key="6">
    <source>
        <dbReference type="Pfam" id="PF04932"/>
    </source>
</evidence>
<evidence type="ECO:0000256" key="4">
    <source>
        <dbReference type="ARBA" id="ARBA00023136"/>
    </source>
</evidence>
<feature type="transmembrane region" description="Helical" evidence="5">
    <location>
        <begin position="285"/>
        <end position="304"/>
    </location>
</feature>
<feature type="transmembrane region" description="Helical" evidence="5">
    <location>
        <begin position="55"/>
        <end position="75"/>
    </location>
</feature>
<evidence type="ECO:0000256" key="1">
    <source>
        <dbReference type="ARBA" id="ARBA00004141"/>
    </source>
</evidence>
<feature type="transmembrane region" description="Helical" evidence="5">
    <location>
        <begin position="407"/>
        <end position="427"/>
    </location>
</feature>
<dbReference type="GO" id="GO:0016020">
    <property type="term" value="C:membrane"/>
    <property type="evidence" value="ECO:0007669"/>
    <property type="project" value="UniProtKB-SubCell"/>
</dbReference>
<dbReference type="InterPro" id="IPR007016">
    <property type="entry name" value="O-antigen_ligase-rel_domated"/>
</dbReference>
<accession>A0A1F7TVH4</accession>
<keyword evidence="3 5" id="KW-1133">Transmembrane helix</keyword>
<comment type="caution">
    <text evidence="7">The sequence shown here is derived from an EMBL/GenBank/DDBJ whole genome shotgun (WGS) entry which is preliminary data.</text>
</comment>
<evidence type="ECO:0000256" key="3">
    <source>
        <dbReference type="ARBA" id="ARBA00022989"/>
    </source>
</evidence>
<feature type="transmembrane region" description="Helical" evidence="5">
    <location>
        <begin position="256"/>
        <end position="273"/>
    </location>
</feature>
<evidence type="ECO:0000313" key="8">
    <source>
        <dbReference type="Proteomes" id="UP000177097"/>
    </source>
</evidence>
<feature type="transmembrane region" description="Helical" evidence="5">
    <location>
        <begin position="234"/>
        <end position="250"/>
    </location>
</feature>
<organism evidence="7 8">
    <name type="scientific">Candidatus Uhrbacteria bacterium RIFCSPHIGHO2_02_FULL_53_13</name>
    <dbReference type="NCBI Taxonomy" id="1802389"/>
    <lineage>
        <taxon>Bacteria</taxon>
        <taxon>Candidatus Uhriibacteriota</taxon>
    </lineage>
</organism>
<gene>
    <name evidence="7" type="ORF">A3C17_00125</name>
</gene>
<protein>
    <recommendedName>
        <fullName evidence="6">O-antigen ligase-related domain-containing protein</fullName>
    </recommendedName>
</protein>
<feature type="transmembrane region" description="Helical" evidence="5">
    <location>
        <begin position="87"/>
        <end position="109"/>
    </location>
</feature>
<dbReference type="Pfam" id="PF04932">
    <property type="entry name" value="Wzy_C"/>
    <property type="match status" value="1"/>
</dbReference>
<dbReference type="PANTHER" id="PTHR37422:SF23">
    <property type="entry name" value="TEICHURONIC ACID BIOSYNTHESIS PROTEIN TUAE"/>
    <property type="match status" value="1"/>
</dbReference>
<feature type="transmembrane region" description="Helical" evidence="5">
    <location>
        <begin position="370"/>
        <end position="395"/>
    </location>
</feature>
<sequence>MMRTPMTFQAFRTSHTAKLCKLSFLMLFLFLLPWQTRWILHDVLIGDDVSQYGRLSVYLIDVVLMGYVTLAIATLKKGTVRSALKRPIFRTIAYASVGLSVWAYLSMIWSPSPLVALFGALHLDLAMGFLLVALMDRGASIGYLMSPLLLGMFVPGGLAWVQAAAQSIDASTILGIAAQDPTVLGTSVIEHSGGRWLRAYGSFPHPNILGGFSAVGLLLTFQMLAQRLGKSERIIGWLMTVVLSGALVLSASRSAWLAFALGMGLWCVGLFYLQDFARMVRLRFPIFIAGLTMFVLVLSIGPILTTRFDDDNRLESRSMTERTAQLHETTQLLKNPYTLLGGVGMHSAVYALAQRQPFLPAYEYQPVHNVLLLVVTELGLIGFALVVTIVIASDWRVHVHWKRPTSLMAMSFGLTLLVIALFDHYLWSQVSGLYLLAVFLVMNTKCGQLSRSIDRQEKNARA</sequence>
<feature type="transmembrane region" description="Helical" evidence="5">
    <location>
        <begin position="208"/>
        <end position="225"/>
    </location>
</feature>
<feature type="transmembrane region" description="Helical" evidence="5">
    <location>
        <begin position="115"/>
        <end position="134"/>
    </location>
</feature>
<comment type="subcellular location">
    <subcellularLocation>
        <location evidence="1">Membrane</location>
        <topology evidence="1">Multi-pass membrane protein</topology>
    </subcellularLocation>
</comment>
<feature type="domain" description="O-antigen ligase-related" evidence="6">
    <location>
        <begin position="239"/>
        <end position="386"/>
    </location>
</feature>
<dbReference type="STRING" id="1802389.A3C17_00125"/>
<evidence type="ECO:0000256" key="2">
    <source>
        <dbReference type="ARBA" id="ARBA00022692"/>
    </source>
</evidence>
<name>A0A1F7TVH4_9BACT</name>
<dbReference type="AlphaFoldDB" id="A0A1F7TVH4"/>